<reference evidence="5 6" key="1">
    <citation type="submission" date="2019-09" db="EMBL/GenBank/DDBJ databases">
        <authorList>
            <person name="Brejova B."/>
        </authorList>
    </citation>
    <scope>NUCLEOTIDE SEQUENCE [LARGE SCALE GENOMIC DNA]</scope>
</reference>
<keyword evidence="6" id="KW-1185">Reference proteome</keyword>
<evidence type="ECO:0000256" key="1">
    <source>
        <dbReference type="ARBA" id="ARBA00022593"/>
    </source>
</evidence>
<dbReference type="GeneID" id="43580629"/>
<protein>
    <recommendedName>
        <fullName evidence="7">Peroxisomal biogenesis factor 11</fullName>
    </recommendedName>
</protein>
<comment type="subcellular location">
    <subcellularLocation>
        <location evidence="4">Peroxisome membrane</location>
    </subcellularLocation>
</comment>
<keyword evidence="1" id="KW-0962">Peroxisome biogenesis</keyword>
<dbReference type="PANTHER" id="PTHR12652">
    <property type="entry name" value="PEROXISOMAL BIOGENESIS FACTOR 11"/>
    <property type="match status" value="1"/>
</dbReference>
<gene>
    <name evidence="5" type="ORF">SAPINGB_P001809</name>
</gene>
<accession>A0A5E8BBB7</accession>
<dbReference type="AlphaFoldDB" id="A0A5E8BBB7"/>
<dbReference type="PANTHER" id="PTHR12652:SF50">
    <property type="entry name" value="PEROXIN 11"/>
    <property type="match status" value="1"/>
</dbReference>
<sequence length="234" mass="26541">MSLVANHPTLTHVVSMLEKTTGRDKILRTIQYFSRFFAYVLFKKGATKESIAFWKHLQAQVALSRKLFRVGKPFNHLKLAAKAYANKTQDPVLRTTAVLRNVFYTGYFSIDSLVWLNTSKVYQIPNFKPIQKLGSRLWLIGIIFNLINSLRRYQLATFQESALLSESEKDSAQLKKVQIEKAAATHQFVWDALDSSIPTFALDLAPGLLDDGIVGLFGLITSIFGLKQQWRITA</sequence>
<dbReference type="GO" id="GO:0016559">
    <property type="term" value="P:peroxisome fission"/>
    <property type="evidence" value="ECO:0007669"/>
    <property type="project" value="InterPro"/>
</dbReference>
<name>A0A5E8BBB7_9ASCO</name>
<proteinExistence type="predicted"/>
<dbReference type="EMBL" id="CABVLU010000002">
    <property type="protein sequence ID" value="VVT48499.1"/>
    <property type="molecule type" value="Genomic_DNA"/>
</dbReference>
<evidence type="ECO:0000313" key="6">
    <source>
        <dbReference type="Proteomes" id="UP000398389"/>
    </source>
</evidence>
<evidence type="ECO:0008006" key="7">
    <source>
        <dbReference type="Google" id="ProtNLM"/>
    </source>
</evidence>
<evidence type="ECO:0000256" key="3">
    <source>
        <dbReference type="ARBA" id="ARBA00023140"/>
    </source>
</evidence>
<dbReference type="GO" id="GO:0005778">
    <property type="term" value="C:peroxisomal membrane"/>
    <property type="evidence" value="ECO:0007669"/>
    <property type="project" value="UniProtKB-SubCell"/>
</dbReference>
<dbReference type="RefSeq" id="XP_031852420.1">
    <property type="nucleotide sequence ID" value="XM_031996529.1"/>
</dbReference>
<keyword evidence="3" id="KW-0576">Peroxisome</keyword>
<dbReference type="Pfam" id="PF05648">
    <property type="entry name" value="PEX11"/>
    <property type="match status" value="1"/>
</dbReference>
<keyword evidence="2" id="KW-0472">Membrane</keyword>
<dbReference type="Proteomes" id="UP000398389">
    <property type="component" value="Unassembled WGS sequence"/>
</dbReference>
<evidence type="ECO:0000256" key="4">
    <source>
        <dbReference type="ARBA" id="ARBA00046271"/>
    </source>
</evidence>
<organism evidence="5 6">
    <name type="scientific">Magnusiomyces paraingens</name>
    <dbReference type="NCBI Taxonomy" id="2606893"/>
    <lineage>
        <taxon>Eukaryota</taxon>
        <taxon>Fungi</taxon>
        <taxon>Dikarya</taxon>
        <taxon>Ascomycota</taxon>
        <taxon>Saccharomycotina</taxon>
        <taxon>Dipodascomycetes</taxon>
        <taxon>Dipodascales</taxon>
        <taxon>Dipodascaceae</taxon>
        <taxon>Magnusiomyces</taxon>
    </lineage>
</organism>
<dbReference type="OrthoDB" id="411017at2759"/>
<evidence type="ECO:0000256" key="2">
    <source>
        <dbReference type="ARBA" id="ARBA00023136"/>
    </source>
</evidence>
<evidence type="ECO:0000313" key="5">
    <source>
        <dbReference type="EMBL" id="VVT48499.1"/>
    </source>
</evidence>
<dbReference type="InterPro" id="IPR008733">
    <property type="entry name" value="PEX11"/>
</dbReference>